<dbReference type="EMBL" id="MFVE01000005">
    <property type="protein sequence ID" value="OGI95377.1"/>
    <property type="molecule type" value="Genomic_DNA"/>
</dbReference>
<accession>A0A1F6XMK3</accession>
<evidence type="ECO:0000313" key="2">
    <source>
        <dbReference type="Proteomes" id="UP000178104"/>
    </source>
</evidence>
<organism evidence="1 2">
    <name type="scientific">Candidatus Nomurabacteria bacterium RIFCSPLOWO2_01_FULL_42_17</name>
    <dbReference type="NCBI Taxonomy" id="1801780"/>
    <lineage>
        <taxon>Bacteria</taxon>
        <taxon>Candidatus Nomuraibacteriota</taxon>
    </lineage>
</organism>
<proteinExistence type="predicted"/>
<evidence type="ECO:0000313" key="1">
    <source>
        <dbReference type="EMBL" id="OGI95377.1"/>
    </source>
</evidence>
<reference evidence="1 2" key="1">
    <citation type="journal article" date="2016" name="Nat. Commun.">
        <title>Thousands of microbial genomes shed light on interconnected biogeochemical processes in an aquifer system.</title>
        <authorList>
            <person name="Anantharaman K."/>
            <person name="Brown C.T."/>
            <person name="Hug L.A."/>
            <person name="Sharon I."/>
            <person name="Castelle C.J."/>
            <person name="Probst A.J."/>
            <person name="Thomas B.C."/>
            <person name="Singh A."/>
            <person name="Wilkins M.J."/>
            <person name="Karaoz U."/>
            <person name="Brodie E.L."/>
            <person name="Williams K.H."/>
            <person name="Hubbard S.S."/>
            <person name="Banfield J.F."/>
        </authorList>
    </citation>
    <scope>NUCLEOTIDE SEQUENCE [LARGE SCALE GENOMIC DNA]</scope>
</reference>
<dbReference type="STRING" id="1801780.A2917_02320"/>
<dbReference type="Proteomes" id="UP000178104">
    <property type="component" value="Unassembled WGS sequence"/>
</dbReference>
<comment type="caution">
    <text evidence="1">The sequence shown here is derived from an EMBL/GenBank/DDBJ whole genome shotgun (WGS) entry which is preliminary data.</text>
</comment>
<protein>
    <submittedName>
        <fullName evidence="1">Uncharacterized protein</fullName>
    </submittedName>
</protein>
<dbReference type="AlphaFoldDB" id="A0A1F6XMK3"/>
<sequence>MNHSNYLPEFKKEFDQLLKKFRSLNDDIKIFERFIFENPTGFGKNFVTMYSDENVKIVKARILCKSLRNRNIRIIYAYHNDRFEFMYIEIYFKGDKENEDRERIKEYLSSLRKNHDSK</sequence>
<name>A0A1F6XMK3_9BACT</name>
<gene>
    <name evidence="1" type="ORF">A2917_02320</name>
</gene>